<dbReference type="GO" id="GO:0016020">
    <property type="term" value="C:membrane"/>
    <property type="evidence" value="ECO:0007669"/>
    <property type="project" value="TreeGrafter"/>
</dbReference>
<accession>A0A8J4EM25</accession>
<reference evidence="3" key="1">
    <citation type="journal article" date="2021" name="Int. J. Syst. Evol. Microbiol.">
        <title>Actinocatenispora comari sp. nov., an endophytic actinomycete isolated from aerial parts of Comarum salesowianum.</title>
        <authorList>
            <person name="Oyunbileg N."/>
            <person name="Iizaka Y."/>
            <person name="Hamada M."/>
            <person name="Davaapurev B.O."/>
            <person name="Fukumoto A."/>
            <person name="Tsetseg B."/>
            <person name="Kato F."/>
            <person name="Tamura T."/>
            <person name="Batkhuu J."/>
            <person name="Anzai Y."/>
        </authorList>
    </citation>
    <scope>NUCLEOTIDE SEQUENCE [LARGE SCALE GENOMIC DNA]</scope>
    <source>
        <strain evidence="3">NUM-2625</strain>
    </source>
</reference>
<dbReference type="AlphaFoldDB" id="A0A8J4EM25"/>
<feature type="domain" description="AB hydrolase-1" evidence="1">
    <location>
        <begin position="20"/>
        <end position="248"/>
    </location>
</feature>
<proteinExistence type="predicted"/>
<dbReference type="Pfam" id="PF00561">
    <property type="entry name" value="Abhydrolase_1"/>
    <property type="match status" value="1"/>
</dbReference>
<evidence type="ECO:0000313" key="3">
    <source>
        <dbReference type="Proteomes" id="UP000614996"/>
    </source>
</evidence>
<dbReference type="PANTHER" id="PTHR43798">
    <property type="entry name" value="MONOACYLGLYCEROL LIPASE"/>
    <property type="match status" value="1"/>
</dbReference>
<evidence type="ECO:0000313" key="2">
    <source>
        <dbReference type="EMBL" id="GIL28403.1"/>
    </source>
</evidence>
<dbReference type="Gene3D" id="3.40.50.1820">
    <property type="entry name" value="alpha/beta hydrolase"/>
    <property type="match status" value="1"/>
</dbReference>
<dbReference type="GO" id="GO:0016787">
    <property type="term" value="F:hydrolase activity"/>
    <property type="evidence" value="ECO:0007669"/>
    <property type="project" value="UniProtKB-KW"/>
</dbReference>
<dbReference type="InterPro" id="IPR050266">
    <property type="entry name" value="AB_hydrolase_sf"/>
</dbReference>
<dbReference type="RefSeq" id="WP_207126122.1">
    <property type="nucleotide sequence ID" value="NZ_BOPO01000064.1"/>
</dbReference>
<protein>
    <submittedName>
        <fullName evidence="2">Alpha/beta hydrolase</fullName>
    </submittedName>
</protein>
<name>A0A8J4EM25_9ACTN</name>
<dbReference type="EMBL" id="BOPO01000064">
    <property type="protein sequence ID" value="GIL28403.1"/>
    <property type="molecule type" value="Genomic_DNA"/>
</dbReference>
<keyword evidence="3" id="KW-1185">Reference proteome</keyword>
<gene>
    <name evidence="2" type="ORF">NUM_36570</name>
</gene>
<dbReference type="PRINTS" id="PR00111">
    <property type="entry name" value="ABHYDROLASE"/>
</dbReference>
<dbReference type="InterPro" id="IPR000073">
    <property type="entry name" value="AB_hydrolase_1"/>
</dbReference>
<organism evidence="2 3">
    <name type="scientific">Actinocatenispora comari</name>
    <dbReference type="NCBI Taxonomy" id="2807577"/>
    <lineage>
        <taxon>Bacteria</taxon>
        <taxon>Bacillati</taxon>
        <taxon>Actinomycetota</taxon>
        <taxon>Actinomycetes</taxon>
        <taxon>Micromonosporales</taxon>
        <taxon>Micromonosporaceae</taxon>
        <taxon>Actinocatenispora</taxon>
    </lineage>
</organism>
<sequence length="272" mass="29225">MPSLQTSAGRVAYSDTGTGPLLVLLHATLHDRHDFDPVVPALAAAHRVVAMDWPGHGESDPDAGGRPVTAGLLADVLEELVLARDLRGLRVIGNSVGGFAAARLAIRHPDRVAGLVLVDNGGFAGHDPFTRTLFRVIGTPAVAARLMPRFVRSYMRPRTAGDRAIVSRAVTRARSPQGAAIAASMWRSFASPDHDLHEQADRLTAPTMIVWGRQDTAAPLRIGRATHRRLPHATMQVFDTGHVVFSSEPAAFLRAVEPFLAGLPAEPAPRRR</sequence>
<dbReference type="SUPFAM" id="SSF53474">
    <property type="entry name" value="alpha/beta-Hydrolases"/>
    <property type="match status" value="1"/>
</dbReference>
<evidence type="ECO:0000259" key="1">
    <source>
        <dbReference type="Pfam" id="PF00561"/>
    </source>
</evidence>
<dbReference type="InterPro" id="IPR029058">
    <property type="entry name" value="AB_hydrolase_fold"/>
</dbReference>
<keyword evidence="2" id="KW-0378">Hydrolase</keyword>
<dbReference type="PANTHER" id="PTHR43798:SF33">
    <property type="entry name" value="HYDROLASE, PUTATIVE (AFU_ORTHOLOGUE AFUA_2G14860)-RELATED"/>
    <property type="match status" value="1"/>
</dbReference>
<comment type="caution">
    <text evidence="2">The sequence shown here is derived from an EMBL/GenBank/DDBJ whole genome shotgun (WGS) entry which is preliminary data.</text>
</comment>
<dbReference type="Proteomes" id="UP000614996">
    <property type="component" value="Unassembled WGS sequence"/>
</dbReference>